<evidence type="ECO:0000313" key="3">
    <source>
        <dbReference type="Proteomes" id="UP000276834"/>
    </source>
</evidence>
<dbReference type="AlphaFoldDB" id="A0A3L8S7Z2"/>
<sequence>MGKMRPGWLGLGEQHAVGRHPKSASSPAPSHHPSPFLASLFVPALPRLWNKRALSARPGKEPDQFRIAPDWAVTWECSRGEQLQSAMEVGNQLLMHLQQAPERGGVLRRALESVLRETFCFQTTSAFCSAMTSVGRKIAAQKRRGAEARSKPSALVPPRAALGGSG</sequence>
<accession>A0A3L8S7Z2</accession>
<proteinExistence type="predicted"/>
<evidence type="ECO:0000256" key="1">
    <source>
        <dbReference type="SAM" id="MobiDB-lite"/>
    </source>
</evidence>
<feature type="region of interest" description="Disordered" evidence="1">
    <location>
        <begin position="142"/>
        <end position="166"/>
    </location>
</feature>
<reference evidence="2 3" key="1">
    <citation type="journal article" date="2018" name="Proc. R. Soc. B">
        <title>A non-coding region near Follistatin controls head colour polymorphism in the Gouldian finch.</title>
        <authorList>
            <person name="Toomey M.B."/>
            <person name="Marques C.I."/>
            <person name="Andrade P."/>
            <person name="Araujo P.M."/>
            <person name="Sabatino S."/>
            <person name="Gazda M.A."/>
            <person name="Afonso S."/>
            <person name="Lopes R.J."/>
            <person name="Corbo J.C."/>
            <person name="Carneiro M."/>
        </authorList>
    </citation>
    <scope>NUCLEOTIDE SEQUENCE [LARGE SCALE GENOMIC DNA]</scope>
    <source>
        <strain evidence="2">Red01</strain>
        <tissue evidence="2">Muscle</tissue>
    </source>
</reference>
<name>A0A3L8S7Z2_CHLGU</name>
<dbReference type="Proteomes" id="UP000276834">
    <property type="component" value="Unassembled WGS sequence"/>
</dbReference>
<comment type="caution">
    <text evidence="2">The sequence shown here is derived from an EMBL/GenBank/DDBJ whole genome shotgun (WGS) entry which is preliminary data.</text>
</comment>
<organism evidence="2 3">
    <name type="scientific">Chloebia gouldiae</name>
    <name type="common">Gouldian finch</name>
    <name type="synonym">Erythrura gouldiae</name>
    <dbReference type="NCBI Taxonomy" id="44316"/>
    <lineage>
        <taxon>Eukaryota</taxon>
        <taxon>Metazoa</taxon>
        <taxon>Chordata</taxon>
        <taxon>Craniata</taxon>
        <taxon>Vertebrata</taxon>
        <taxon>Euteleostomi</taxon>
        <taxon>Archelosauria</taxon>
        <taxon>Archosauria</taxon>
        <taxon>Dinosauria</taxon>
        <taxon>Saurischia</taxon>
        <taxon>Theropoda</taxon>
        <taxon>Coelurosauria</taxon>
        <taxon>Aves</taxon>
        <taxon>Neognathae</taxon>
        <taxon>Neoaves</taxon>
        <taxon>Telluraves</taxon>
        <taxon>Australaves</taxon>
        <taxon>Passeriformes</taxon>
        <taxon>Passeroidea</taxon>
        <taxon>Passeridae</taxon>
        <taxon>Chloebia</taxon>
    </lineage>
</organism>
<gene>
    <name evidence="2" type="ORF">DV515_00010949</name>
</gene>
<evidence type="ECO:0000313" key="2">
    <source>
        <dbReference type="EMBL" id="RLV98304.1"/>
    </source>
</evidence>
<keyword evidence="3" id="KW-1185">Reference proteome</keyword>
<protein>
    <submittedName>
        <fullName evidence="2">Uncharacterized protein</fullName>
    </submittedName>
</protein>
<dbReference type="EMBL" id="QUSF01000043">
    <property type="protein sequence ID" value="RLV98304.1"/>
    <property type="molecule type" value="Genomic_DNA"/>
</dbReference>